<dbReference type="CDD" id="cd04301">
    <property type="entry name" value="NAT_SF"/>
    <property type="match status" value="1"/>
</dbReference>
<dbReference type="InterPro" id="IPR000182">
    <property type="entry name" value="GNAT_dom"/>
</dbReference>
<evidence type="ECO:0000313" key="4">
    <source>
        <dbReference type="EMBL" id="MBU5674657.1"/>
    </source>
</evidence>
<comment type="caution">
    <text evidence="4">The sequence shown here is derived from an EMBL/GenBank/DDBJ whole genome shotgun (WGS) entry which is preliminary data.</text>
</comment>
<dbReference type="InterPro" id="IPR050832">
    <property type="entry name" value="Bact_Acetyltransf"/>
</dbReference>
<evidence type="ECO:0000256" key="2">
    <source>
        <dbReference type="ARBA" id="ARBA00023315"/>
    </source>
</evidence>
<name>A0ABS6FYV1_9BACL</name>
<accession>A0ABS6FYV1</accession>
<keyword evidence="2" id="KW-0012">Acyltransferase</keyword>
<evidence type="ECO:0000256" key="1">
    <source>
        <dbReference type="ARBA" id="ARBA00022679"/>
    </source>
</evidence>
<dbReference type="Pfam" id="PF00583">
    <property type="entry name" value="Acetyltransf_1"/>
    <property type="match status" value="1"/>
</dbReference>
<evidence type="ECO:0000313" key="5">
    <source>
        <dbReference type="Proteomes" id="UP000743001"/>
    </source>
</evidence>
<dbReference type="PROSITE" id="PS51186">
    <property type="entry name" value="GNAT"/>
    <property type="match status" value="1"/>
</dbReference>
<protein>
    <submittedName>
        <fullName evidence="4">GNAT family N-acetyltransferase</fullName>
    </submittedName>
</protein>
<dbReference type="RefSeq" id="WP_216481198.1">
    <property type="nucleotide sequence ID" value="NZ_JAHLQJ010000033.1"/>
</dbReference>
<gene>
    <name evidence="4" type="ORF">KQJ23_22725</name>
</gene>
<dbReference type="PANTHER" id="PTHR43877:SF2">
    <property type="entry name" value="AMINOALKYLPHOSPHONATE N-ACETYLTRANSFERASE-RELATED"/>
    <property type="match status" value="1"/>
</dbReference>
<organism evidence="4 5">
    <name type="scientific">Paenibacillus brevis</name>
    <dbReference type="NCBI Taxonomy" id="2841508"/>
    <lineage>
        <taxon>Bacteria</taxon>
        <taxon>Bacillati</taxon>
        <taxon>Bacillota</taxon>
        <taxon>Bacilli</taxon>
        <taxon>Bacillales</taxon>
        <taxon>Paenibacillaceae</taxon>
        <taxon>Paenibacillus</taxon>
    </lineage>
</organism>
<feature type="domain" description="N-acetyltransferase" evidence="3">
    <location>
        <begin position="3"/>
        <end position="172"/>
    </location>
</feature>
<keyword evidence="5" id="KW-1185">Reference proteome</keyword>
<keyword evidence="1" id="KW-0808">Transferase</keyword>
<evidence type="ECO:0000259" key="3">
    <source>
        <dbReference type="PROSITE" id="PS51186"/>
    </source>
</evidence>
<dbReference type="EMBL" id="JAHLQJ010000033">
    <property type="protein sequence ID" value="MBU5674657.1"/>
    <property type="molecule type" value="Genomic_DNA"/>
</dbReference>
<sequence length="173" mass="19911">MNTTIRTCTMDDLSLLQAISIETFNDTFKHQNTPENMTAYMNRAFNRDQLARELAQAHSTFYFVYAGEEAAGYLKVNREEAQSENTGPASLEIERIYVRTGFQGLGFGKTLIQLAIDIAKEEKKEKLWLGVWEKNKRAIAFYQKWGFAQTGAHSFYMGEEEQRDYILEKPVEG</sequence>
<dbReference type="Proteomes" id="UP000743001">
    <property type="component" value="Unassembled WGS sequence"/>
</dbReference>
<reference evidence="4 5" key="1">
    <citation type="submission" date="2021-06" db="EMBL/GenBank/DDBJ databases">
        <authorList>
            <person name="Sun Q."/>
            <person name="Li D."/>
        </authorList>
    </citation>
    <scope>NUCLEOTIDE SEQUENCE [LARGE SCALE GENOMIC DNA]</scope>
    <source>
        <strain evidence="4 5">MSJ-6</strain>
    </source>
</reference>
<proteinExistence type="predicted"/>
<dbReference type="PANTHER" id="PTHR43877">
    <property type="entry name" value="AMINOALKYLPHOSPHONATE N-ACETYLTRANSFERASE-RELATED-RELATED"/>
    <property type="match status" value="1"/>
</dbReference>